<dbReference type="AlphaFoldDB" id="A0A4R9GXJ3"/>
<dbReference type="OrthoDB" id="9960139at2"/>
<keyword evidence="2" id="KW-1185">Reference proteome</keyword>
<evidence type="ECO:0000313" key="1">
    <source>
        <dbReference type="EMBL" id="TGK36276.1"/>
    </source>
</evidence>
<comment type="caution">
    <text evidence="1">The sequence shown here is derived from an EMBL/GenBank/DDBJ whole genome shotgun (WGS) entry which is preliminary data.</text>
</comment>
<reference evidence="1" key="1">
    <citation type="journal article" date="2019" name="PLoS Negl. Trop. Dis.">
        <title>Revisiting the worldwide diversity of Leptospira species in the environment.</title>
        <authorList>
            <person name="Vincent A.T."/>
            <person name="Schiettekatte O."/>
            <person name="Bourhy P."/>
            <person name="Veyrier F.J."/>
            <person name="Picardeau M."/>
        </authorList>
    </citation>
    <scope>NUCLEOTIDE SEQUENCE [LARGE SCALE GENOMIC DNA]</scope>
    <source>
        <strain evidence="1">201800301</strain>
    </source>
</reference>
<organism evidence="1 2">
    <name type="scientific">Leptospira andrefontaineae</name>
    <dbReference type="NCBI Taxonomy" id="2484976"/>
    <lineage>
        <taxon>Bacteria</taxon>
        <taxon>Pseudomonadati</taxon>
        <taxon>Spirochaetota</taxon>
        <taxon>Spirochaetia</taxon>
        <taxon>Leptospirales</taxon>
        <taxon>Leptospiraceae</taxon>
        <taxon>Leptospira</taxon>
    </lineage>
</organism>
<name>A0A4R9GXJ3_9LEPT</name>
<evidence type="ECO:0008006" key="3">
    <source>
        <dbReference type="Google" id="ProtNLM"/>
    </source>
</evidence>
<dbReference type="EMBL" id="RQEY01000024">
    <property type="protein sequence ID" value="TGK36276.1"/>
    <property type="molecule type" value="Genomic_DNA"/>
</dbReference>
<dbReference type="RefSeq" id="WP_135776013.1">
    <property type="nucleotide sequence ID" value="NZ_RQEY01000024.1"/>
</dbReference>
<sequence length="213" mass="24240">MSRTEEIFGDLRGMVRQILNEQIFFFQEHPAKVKEVTESGTNRSMIRVFCEVRNPGKSESDSQFWLPAFPGCLQYSNSPPDVGDVVTIYFPDKTPDRVFYKGFDPMEYVFKKSGEDLKVLFEYKDGDDLTAIYFDKSEKEIVLEFGDTKFRQKLDKFILNIGSAPNSIEITDEGIIVKDAMDVKFQPSGRSAKTDGYMTVMGPTVSRIPGLHP</sequence>
<proteinExistence type="predicted"/>
<gene>
    <name evidence="1" type="ORF">EHO65_18420</name>
</gene>
<protein>
    <recommendedName>
        <fullName evidence="3">Gp5/Type VI secretion system Vgr protein OB-fold domain-containing protein</fullName>
    </recommendedName>
</protein>
<evidence type="ECO:0000313" key="2">
    <source>
        <dbReference type="Proteomes" id="UP000298097"/>
    </source>
</evidence>
<dbReference type="Proteomes" id="UP000298097">
    <property type="component" value="Unassembled WGS sequence"/>
</dbReference>
<accession>A0A4R9GXJ3</accession>